<protein>
    <submittedName>
        <fullName evidence="2">Uncharacterized protein</fullName>
    </submittedName>
</protein>
<dbReference type="AlphaFoldDB" id="A0AB34HKN6"/>
<organism evidence="2 3">
    <name type="scientific">Eschrichtius robustus</name>
    <name type="common">California gray whale</name>
    <name type="synonym">Eschrichtius gibbosus</name>
    <dbReference type="NCBI Taxonomy" id="9764"/>
    <lineage>
        <taxon>Eukaryota</taxon>
        <taxon>Metazoa</taxon>
        <taxon>Chordata</taxon>
        <taxon>Craniata</taxon>
        <taxon>Vertebrata</taxon>
        <taxon>Euteleostomi</taxon>
        <taxon>Mammalia</taxon>
        <taxon>Eutheria</taxon>
        <taxon>Laurasiatheria</taxon>
        <taxon>Artiodactyla</taxon>
        <taxon>Whippomorpha</taxon>
        <taxon>Cetacea</taxon>
        <taxon>Mysticeti</taxon>
        <taxon>Eschrichtiidae</taxon>
        <taxon>Eschrichtius</taxon>
    </lineage>
</organism>
<feature type="region of interest" description="Disordered" evidence="1">
    <location>
        <begin position="31"/>
        <end position="85"/>
    </location>
</feature>
<gene>
    <name evidence="2" type="ORF">J1605_019412</name>
</gene>
<reference evidence="2 3" key="1">
    <citation type="submission" date="2022-11" db="EMBL/GenBank/DDBJ databases">
        <title>Whole genome sequence of Eschrichtius robustus ER-17-0199.</title>
        <authorList>
            <person name="Bruniche-Olsen A."/>
            <person name="Black A.N."/>
            <person name="Fields C.J."/>
            <person name="Walden K."/>
            <person name="Dewoody J.A."/>
        </authorList>
    </citation>
    <scope>NUCLEOTIDE SEQUENCE [LARGE SCALE GENOMIC DNA]</scope>
    <source>
        <strain evidence="2">ER-17-0199</strain>
        <tissue evidence="2">Blubber</tissue>
    </source>
</reference>
<evidence type="ECO:0000313" key="3">
    <source>
        <dbReference type="Proteomes" id="UP001159641"/>
    </source>
</evidence>
<dbReference type="Proteomes" id="UP001159641">
    <property type="component" value="Unassembled WGS sequence"/>
</dbReference>
<accession>A0AB34HKN6</accession>
<evidence type="ECO:0000313" key="2">
    <source>
        <dbReference type="EMBL" id="KAJ8793361.1"/>
    </source>
</evidence>
<comment type="caution">
    <text evidence="2">The sequence shown here is derived from an EMBL/GenBank/DDBJ whole genome shotgun (WGS) entry which is preliminary data.</text>
</comment>
<feature type="region of interest" description="Disordered" evidence="1">
    <location>
        <begin position="158"/>
        <end position="191"/>
    </location>
</feature>
<dbReference type="EMBL" id="JAIQCJ010001014">
    <property type="protein sequence ID" value="KAJ8793361.1"/>
    <property type="molecule type" value="Genomic_DNA"/>
</dbReference>
<proteinExistence type="predicted"/>
<keyword evidence="3" id="KW-1185">Reference proteome</keyword>
<evidence type="ECO:0000256" key="1">
    <source>
        <dbReference type="SAM" id="MobiDB-lite"/>
    </source>
</evidence>
<name>A0AB34HKN6_ESCRO</name>
<sequence length="191" mass="19714">MNIFRLTGDLSHLAAIVILLLKIWKTRSCAGKRRARPGRGSGVGPGLWEDQATSAAPRPAGLRRPDTPPRPAWRAAGPGGSLRPLGVEAQAGARCRGAGPSSALGRLANVSRRGGGGANWTARGLVLSEKFGWGGGGPAGAASARGFSGRFSERLCWGSQGAGSPRINGTRGRRMGRTAAARPDVADYPAR</sequence>